<reference evidence="1" key="1">
    <citation type="journal article" date="2022" name="Front. Genet.">
        <title>Chromosome-Scale Assembly of the Dendrobium nobile Genome Provides Insights Into the Molecular Mechanism of the Biosynthesis of the Medicinal Active Ingredient of Dendrobium.</title>
        <authorList>
            <person name="Xu Q."/>
            <person name="Niu S.-C."/>
            <person name="Li K.-L."/>
            <person name="Zheng P.-J."/>
            <person name="Zhang X.-J."/>
            <person name="Jia Y."/>
            <person name="Liu Y."/>
            <person name="Niu Y.-X."/>
            <person name="Yu L.-H."/>
            <person name="Chen D.-F."/>
            <person name="Zhang G.-Q."/>
        </authorList>
    </citation>
    <scope>NUCLEOTIDE SEQUENCE</scope>
    <source>
        <tissue evidence="1">Leaf</tissue>
    </source>
</reference>
<comment type="caution">
    <text evidence="1">The sequence shown here is derived from an EMBL/GenBank/DDBJ whole genome shotgun (WGS) entry which is preliminary data.</text>
</comment>
<dbReference type="EMBL" id="JAGYWB010000005">
    <property type="protein sequence ID" value="KAI0523080.1"/>
    <property type="molecule type" value="Genomic_DNA"/>
</dbReference>
<proteinExistence type="predicted"/>
<accession>A0A8T3BVR6</accession>
<sequence length="88" mass="9716">MPSLSAKRSTSTKMPPLEKVKIEHFDKVESLIEQNGGFDSFFASTPSSDLCSFRVKIDLDDNLHSSRCSVVSRTSFRVEAPAHGKEIG</sequence>
<gene>
    <name evidence="1" type="ORF">KFK09_005470</name>
</gene>
<evidence type="ECO:0000313" key="1">
    <source>
        <dbReference type="EMBL" id="KAI0523080.1"/>
    </source>
</evidence>
<dbReference type="SMR" id="A0A8T3BVR6"/>
<dbReference type="Proteomes" id="UP000829196">
    <property type="component" value="Unassembled WGS sequence"/>
</dbReference>
<keyword evidence="2" id="KW-1185">Reference proteome</keyword>
<name>A0A8T3BVR6_DENNO</name>
<dbReference type="AlphaFoldDB" id="A0A8T3BVR6"/>
<evidence type="ECO:0000313" key="2">
    <source>
        <dbReference type="Proteomes" id="UP000829196"/>
    </source>
</evidence>
<protein>
    <submittedName>
        <fullName evidence="1">Uncharacterized protein</fullName>
    </submittedName>
</protein>
<organism evidence="1 2">
    <name type="scientific">Dendrobium nobile</name>
    <name type="common">Orchid</name>
    <dbReference type="NCBI Taxonomy" id="94219"/>
    <lineage>
        <taxon>Eukaryota</taxon>
        <taxon>Viridiplantae</taxon>
        <taxon>Streptophyta</taxon>
        <taxon>Embryophyta</taxon>
        <taxon>Tracheophyta</taxon>
        <taxon>Spermatophyta</taxon>
        <taxon>Magnoliopsida</taxon>
        <taxon>Liliopsida</taxon>
        <taxon>Asparagales</taxon>
        <taxon>Orchidaceae</taxon>
        <taxon>Epidendroideae</taxon>
        <taxon>Malaxideae</taxon>
        <taxon>Dendrobiinae</taxon>
        <taxon>Dendrobium</taxon>
    </lineage>
</organism>